<keyword evidence="3" id="KW-1185">Reference proteome</keyword>
<dbReference type="Proteomes" id="UP001364472">
    <property type="component" value="Unassembled WGS sequence"/>
</dbReference>
<dbReference type="InterPro" id="IPR011933">
    <property type="entry name" value="Double_TM_dom"/>
</dbReference>
<reference evidence="2 3" key="1">
    <citation type="journal article" date="2016" name="Antonie Van Leeuwenhoek">
        <title>Denitratimonas tolerans gen. nov., sp. nov., a denitrifying bacterium isolated from a bioreactor for tannery wastewater treatment.</title>
        <authorList>
            <person name="Han S.I."/>
            <person name="Kim J.O."/>
            <person name="Lee Y.R."/>
            <person name="Ekpeghere K.I."/>
            <person name="Koh S.C."/>
            <person name="Whang K.S."/>
        </authorList>
    </citation>
    <scope>NUCLEOTIDE SEQUENCE [LARGE SCALE GENOMIC DNA]</scope>
    <source>
        <strain evidence="2 3">KACC 17565</strain>
    </source>
</reference>
<dbReference type="EMBL" id="JBBDHC010000006">
    <property type="protein sequence ID" value="MEJ1249164.1"/>
    <property type="molecule type" value="Genomic_DNA"/>
</dbReference>
<evidence type="ECO:0000313" key="3">
    <source>
        <dbReference type="Proteomes" id="UP001364472"/>
    </source>
</evidence>
<evidence type="ECO:0000259" key="1">
    <source>
        <dbReference type="Pfam" id="PF07584"/>
    </source>
</evidence>
<dbReference type="AlphaFoldDB" id="A0AAW9R3J6"/>
<organism evidence="2 3">
    <name type="scientific">Denitratimonas tolerans</name>
    <dbReference type="NCBI Taxonomy" id="1338420"/>
    <lineage>
        <taxon>Bacteria</taxon>
        <taxon>Pseudomonadati</taxon>
        <taxon>Pseudomonadota</taxon>
        <taxon>Gammaproteobacteria</taxon>
        <taxon>Lysobacterales</taxon>
        <taxon>Lysobacteraceae</taxon>
        <taxon>Denitratimonas</taxon>
    </lineage>
</organism>
<accession>A0AAW9R3J6</accession>
<gene>
    <name evidence="2" type="ORF">WB794_05690</name>
</gene>
<name>A0AAW9R3J6_9GAMM</name>
<dbReference type="RefSeq" id="WP_337334880.1">
    <property type="nucleotide sequence ID" value="NZ_JBBDHC010000006.1"/>
</dbReference>
<sequence>MSLALLLPGALAALTALALPVLIHLARRDVHRRIDFAALRWLAPEARPRRRLRLEERALLAARLVLLALIALWLAQPALSGAGDARPFVAVMPGVSAASLTAQALPARARLHWLAEGFPALGDGAPNAPQPVASLLRQLDAELDAAAPLIVLATPIFDGADAQIPRLSRTLDWRIAPGSPPGVRPPPEPGPPALHVIADAAHAAGARYLQAAASAWGGSDAPIPTHAPDAALPADRTGFVAWLAEGALPEALQTRIAEGGTALLAADSPLPAGVDAVALWRDADGASLAEGAAFGRGRALRFTRALDPQVFPALLEADFPQRLRALLQGSAPEPARADARAWRPLDGAAPWPESPRDLRPWLALLIALAFGAERWLAARLPQRSAA</sequence>
<evidence type="ECO:0000313" key="2">
    <source>
        <dbReference type="EMBL" id="MEJ1249164.1"/>
    </source>
</evidence>
<feature type="domain" description="Aerotolerance regulator N-terminal" evidence="1">
    <location>
        <begin position="4"/>
        <end position="77"/>
    </location>
</feature>
<protein>
    <submittedName>
        <fullName evidence="2">BatA domain-containing protein</fullName>
    </submittedName>
</protein>
<dbReference type="Pfam" id="PF07584">
    <property type="entry name" value="BatA"/>
    <property type="match status" value="1"/>
</dbReference>
<comment type="caution">
    <text evidence="2">The sequence shown here is derived from an EMBL/GenBank/DDBJ whole genome shotgun (WGS) entry which is preliminary data.</text>
</comment>
<dbReference type="InterPro" id="IPR024163">
    <property type="entry name" value="Aerotolerance_reg_N"/>
</dbReference>
<dbReference type="NCBIfam" id="TIGR02226">
    <property type="entry name" value="two_anch"/>
    <property type="match status" value="1"/>
</dbReference>
<proteinExistence type="predicted"/>